<dbReference type="PANTHER" id="PTHR32432:SF3">
    <property type="entry name" value="ETHANOLAMINE UTILIZATION PROTEIN EUTJ"/>
    <property type="match status" value="1"/>
</dbReference>
<dbReference type="Proteomes" id="UP000269669">
    <property type="component" value="Unassembled WGS sequence"/>
</dbReference>
<dbReference type="OrthoDB" id="128437at2"/>
<accession>A0A428MHA6</accession>
<organism evidence="1 2">
    <name type="scientific">Edaphobacter aggregans</name>
    <dbReference type="NCBI Taxonomy" id="570835"/>
    <lineage>
        <taxon>Bacteria</taxon>
        <taxon>Pseudomonadati</taxon>
        <taxon>Acidobacteriota</taxon>
        <taxon>Terriglobia</taxon>
        <taxon>Terriglobales</taxon>
        <taxon>Acidobacteriaceae</taxon>
        <taxon>Edaphobacter</taxon>
    </lineage>
</organism>
<dbReference type="SUPFAM" id="SSF53067">
    <property type="entry name" value="Actin-like ATPase domain"/>
    <property type="match status" value="1"/>
</dbReference>
<reference evidence="1 2" key="1">
    <citation type="submission" date="2018-12" db="EMBL/GenBank/DDBJ databases">
        <title>Sequencing of bacterial isolates from soil warming experiment in Harvard Forest, Massachusetts, USA.</title>
        <authorList>
            <person name="Deangelis K."/>
        </authorList>
    </citation>
    <scope>NUCLEOTIDE SEQUENCE [LARGE SCALE GENOMIC DNA]</scope>
    <source>
        <strain evidence="1 2">EB153</strain>
    </source>
</reference>
<proteinExistence type="predicted"/>
<dbReference type="AlphaFoldDB" id="A0A428MHA6"/>
<dbReference type="InterPro" id="IPR043129">
    <property type="entry name" value="ATPase_NBD"/>
</dbReference>
<evidence type="ECO:0000313" key="1">
    <source>
        <dbReference type="EMBL" id="RSL16119.1"/>
    </source>
</evidence>
<sequence length="365" mass="38154">MEILPTSLGTRPRLAVELRFEGVVAARADDAAALLTSVSRAEVAEGAVMPGLKPGNIVDRGAVAAAVRRALEGVAARASERYVTVVVPDAAVRVLLLDFDQLPSKPVEALPVVRFRLKKLLPFDVEEAVVSYQVMSSAKAGVHVLAVAIPKAVLDEYEGVVTQAGYLPGAVLPSTLAALASLEEAEAPVLVVNAGPASVTTAIVRGGVLLLHRSVDMNADIDGNAPTAAVTALPLEDRERSAEVWARQRLVDQEIDRFDAEAAIQTSVVERAELHELAASAASREIAQAVSVAAAYFEDTLQAAPEVLFSAGTLGAERLSTTLRDSGIEGLRVREVVEAGVLQAGATTSSVPRGWLAGVRGALKN</sequence>
<dbReference type="Gene3D" id="3.30.420.380">
    <property type="match status" value="1"/>
</dbReference>
<protein>
    <submittedName>
        <fullName evidence="1">Type IV pilus assembly protein PilM</fullName>
    </submittedName>
</protein>
<dbReference type="PANTHER" id="PTHR32432">
    <property type="entry name" value="CELL DIVISION PROTEIN FTSA-RELATED"/>
    <property type="match status" value="1"/>
</dbReference>
<dbReference type="InterPro" id="IPR050696">
    <property type="entry name" value="FtsA/MreB"/>
</dbReference>
<dbReference type="EMBL" id="RSDW01000001">
    <property type="protein sequence ID" value="RSL16119.1"/>
    <property type="molecule type" value="Genomic_DNA"/>
</dbReference>
<comment type="caution">
    <text evidence="1">The sequence shown here is derived from an EMBL/GenBank/DDBJ whole genome shotgun (WGS) entry which is preliminary data.</text>
</comment>
<gene>
    <name evidence="1" type="ORF">EDE15_1628</name>
</gene>
<keyword evidence="2" id="KW-1185">Reference proteome</keyword>
<evidence type="ECO:0000313" key="2">
    <source>
        <dbReference type="Proteomes" id="UP000269669"/>
    </source>
</evidence>
<name>A0A428MHA6_9BACT</name>